<dbReference type="SUPFAM" id="SSF54928">
    <property type="entry name" value="RNA-binding domain, RBD"/>
    <property type="match status" value="1"/>
</dbReference>
<feature type="compositionally biased region" description="Polar residues" evidence="1">
    <location>
        <begin position="263"/>
        <end position="272"/>
    </location>
</feature>
<dbReference type="PANTHER" id="PTHR32343:SF37">
    <property type="entry name" value="BINDING PARTNER OF ACD11 1"/>
    <property type="match status" value="1"/>
</dbReference>
<dbReference type="Gene3D" id="3.30.70.330">
    <property type="match status" value="1"/>
</dbReference>
<dbReference type="Proteomes" id="UP000077755">
    <property type="component" value="Chromosome 3"/>
</dbReference>
<reference evidence="2" key="1">
    <citation type="journal article" date="2016" name="Nat. Genet.">
        <title>A high-quality carrot genome assembly provides new insights into carotenoid accumulation and asterid genome evolution.</title>
        <authorList>
            <person name="Iorizzo M."/>
            <person name="Ellison S."/>
            <person name="Senalik D."/>
            <person name="Zeng P."/>
            <person name="Satapoomin P."/>
            <person name="Huang J."/>
            <person name="Bowman M."/>
            <person name="Iovene M."/>
            <person name="Sanseverino W."/>
            <person name="Cavagnaro P."/>
            <person name="Yildiz M."/>
            <person name="Macko-Podgorni A."/>
            <person name="Moranska E."/>
            <person name="Grzebelus E."/>
            <person name="Grzebelus D."/>
            <person name="Ashrafi H."/>
            <person name="Zheng Z."/>
            <person name="Cheng S."/>
            <person name="Spooner D."/>
            <person name="Van Deynze A."/>
            <person name="Simon P."/>
        </authorList>
    </citation>
    <scope>NUCLEOTIDE SEQUENCE</scope>
    <source>
        <tissue evidence="2">Leaf</tissue>
    </source>
</reference>
<dbReference type="InterPro" id="IPR000504">
    <property type="entry name" value="RRM_dom"/>
</dbReference>
<evidence type="ECO:0000256" key="1">
    <source>
        <dbReference type="SAM" id="MobiDB-lite"/>
    </source>
</evidence>
<dbReference type="PROSITE" id="PS50102">
    <property type="entry name" value="RRM"/>
    <property type="match status" value="1"/>
</dbReference>
<evidence type="ECO:0000313" key="3">
    <source>
        <dbReference type="Proteomes" id="UP000077755"/>
    </source>
</evidence>
<gene>
    <name evidence="2" type="ORF">DCAR_0311977</name>
</gene>
<dbReference type="InterPro" id="IPR035979">
    <property type="entry name" value="RBD_domain_sf"/>
</dbReference>
<name>A0A166ATM6_DAUCS</name>
<sequence length="325" mass="34785">MSVRSVSVNNVSLSASENDIKEFFSFSGEIECIDWQSDTERSQIAYVTFKDAQGAEKAVLLSGATIVDQTVTIDLAPDYNLPLSAPAAPIETENQNVGETPMVVQKAEDVVSGMLARGFTLGKDALNRAKSFDERHRLTSSASARVASFDQKIGLTRRFSTGATMMNDRVKAIDQKLQVSEKTRTAFTTAQQKVNSAGSTIMKNRYLLTGTSWVVGAFSRVTKAAGEVGQKTKAKLSRDEGKKEAVGSGQVPGTDSVEGASASLPQNENLSGVTKALEEVEQKTKEKMSEHEERKVADGSGQVPTTHSAEAASASLPLKENLNSA</sequence>
<dbReference type="OrthoDB" id="7763451at2759"/>
<dbReference type="PANTHER" id="PTHR32343">
    <property type="entry name" value="SERINE/ARGININE-RICH SPLICING FACTOR"/>
    <property type="match status" value="1"/>
</dbReference>
<proteinExistence type="predicted"/>
<feature type="region of interest" description="Disordered" evidence="1">
    <location>
        <begin position="226"/>
        <end position="325"/>
    </location>
</feature>
<reference evidence="2" key="2">
    <citation type="submission" date="2022-03" db="EMBL/GenBank/DDBJ databases">
        <title>Draft title - Genomic analysis of global carrot germplasm unveils the trajectory of domestication and the origin of high carotenoid orange carrot.</title>
        <authorList>
            <person name="Iorizzo M."/>
            <person name="Ellison S."/>
            <person name="Senalik D."/>
            <person name="Macko-Podgorni A."/>
            <person name="Grzebelus D."/>
            <person name="Bostan H."/>
            <person name="Rolling W."/>
            <person name="Curaba J."/>
            <person name="Simon P."/>
        </authorList>
    </citation>
    <scope>NUCLEOTIDE SEQUENCE</scope>
    <source>
        <tissue evidence="2">Leaf</tissue>
    </source>
</reference>
<organism evidence="2 3">
    <name type="scientific">Daucus carota subsp. sativus</name>
    <name type="common">Carrot</name>
    <dbReference type="NCBI Taxonomy" id="79200"/>
    <lineage>
        <taxon>Eukaryota</taxon>
        <taxon>Viridiplantae</taxon>
        <taxon>Streptophyta</taxon>
        <taxon>Embryophyta</taxon>
        <taxon>Tracheophyta</taxon>
        <taxon>Spermatophyta</taxon>
        <taxon>Magnoliopsida</taxon>
        <taxon>eudicotyledons</taxon>
        <taxon>Gunneridae</taxon>
        <taxon>Pentapetalae</taxon>
        <taxon>asterids</taxon>
        <taxon>campanulids</taxon>
        <taxon>Apiales</taxon>
        <taxon>Apiaceae</taxon>
        <taxon>Apioideae</taxon>
        <taxon>Scandiceae</taxon>
        <taxon>Daucinae</taxon>
        <taxon>Daucus</taxon>
        <taxon>Daucus sect. Daucus</taxon>
    </lineage>
</organism>
<dbReference type="InterPro" id="IPR012677">
    <property type="entry name" value="Nucleotide-bd_a/b_plait_sf"/>
</dbReference>
<dbReference type="GO" id="GO:0003723">
    <property type="term" value="F:RNA binding"/>
    <property type="evidence" value="ECO:0007669"/>
    <property type="project" value="UniProtKB-UniRule"/>
</dbReference>
<dbReference type="Gramene" id="KZN01784">
    <property type="protein sequence ID" value="KZN01784"/>
    <property type="gene ID" value="DCAR_010538"/>
</dbReference>
<keyword evidence="3" id="KW-1185">Reference proteome</keyword>
<dbReference type="AlphaFoldDB" id="A0A166ATM6"/>
<dbReference type="Pfam" id="PF00076">
    <property type="entry name" value="RRM_1"/>
    <property type="match status" value="1"/>
</dbReference>
<dbReference type="EMBL" id="CP093345">
    <property type="protein sequence ID" value="WOG92702.1"/>
    <property type="molecule type" value="Genomic_DNA"/>
</dbReference>
<accession>A0A166ATM6</accession>
<feature type="compositionally biased region" description="Basic and acidic residues" evidence="1">
    <location>
        <begin position="276"/>
        <end position="297"/>
    </location>
</feature>
<evidence type="ECO:0000313" key="2">
    <source>
        <dbReference type="EMBL" id="WOG92702.1"/>
    </source>
</evidence>
<feature type="compositionally biased region" description="Basic and acidic residues" evidence="1">
    <location>
        <begin position="236"/>
        <end position="245"/>
    </location>
</feature>
<dbReference type="SMART" id="SM00360">
    <property type="entry name" value="RRM"/>
    <property type="match status" value="1"/>
</dbReference>
<protein>
    <submittedName>
        <fullName evidence="2">Uncharacterized protein</fullName>
    </submittedName>
</protein>